<evidence type="ECO:0000259" key="1">
    <source>
        <dbReference type="Pfam" id="PF09937"/>
    </source>
</evidence>
<gene>
    <name evidence="2" type="ORF">D7V93_22685</name>
</gene>
<feature type="domain" description="DUF2169" evidence="1">
    <location>
        <begin position="25"/>
        <end position="319"/>
    </location>
</feature>
<dbReference type="EMBL" id="RAWB01000250">
    <property type="protein sequence ID" value="RKH55502.1"/>
    <property type="molecule type" value="Genomic_DNA"/>
</dbReference>
<dbReference type="AlphaFoldDB" id="A0A3A8PST9"/>
<protein>
    <submittedName>
        <fullName evidence="2">DUF2169 domain-containing protein</fullName>
    </submittedName>
</protein>
<dbReference type="Proteomes" id="UP000272888">
    <property type="component" value="Unassembled WGS sequence"/>
</dbReference>
<evidence type="ECO:0000313" key="3">
    <source>
        <dbReference type="Proteomes" id="UP000272888"/>
    </source>
</evidence>
<reference evidence="3" key="1">
    <citation type="submission" date="2018-09" db="EMBL/GenBank/DDBJ databases">
        <authorList>
            <person name="Livingstone P.G."/>
            <person name="Whitworth D.E."/>
        </authorList>
    </citation>
    <scope>NUCLEOTIDE SEQUENCE [LARGE SCALE GENOMIC DNA]</scope>
    <source>
        <strain evidence="3">CA051B</strain>
    </source>
</reference>
<dbReference type="InterPro" id="IPR018683">
    <property type="entry name" value="DUF2169"/>
</dbReference>
<evidence type="ECO:0000313" key="2">
    <source>
        <dbReference type="EMBL" id="RKH55502.1"/>
    </source>
</evidence>
<name>A0A3A8PST9_9BACT</name>
<organism evidence="2 3">
    <name type="scientific">Corallococcus llansteffanensis</name>
    <dbReference type="NCBI Taxonomy" id="2316731"/>
    <lineage>
        <taxon>Bacteria</taxon>
        <taxon>Pseudomonadati</taxon>
        <taxon>Myxococcota</taxon>
        <taxon>Myxococcia</taxon>
        <taxon>Myxococcales</taxon>
        <taxon>Cystobacterineae</taxon>
        <taxon>Myxococcaceae</taxon>
        <taxon>Corallococcus</taxon>
    </lineage>
</organism>
<dbReference type="Pfam" id="PF09937">
    <property type="entry name" value="DUF2169"/>
    <property type="match status" value="1"/>
</dbReference>
<accession>A0A3A8PST9</accession>
<comment type="caution">
    <text evidence="2">The sequence shown here is derived from an EMBL/GenBank/DDBJ whole genome shotgun (WGS) entry which is preliminary data.</text>
</comment>
<sequence>MGHPFIENTTPFLFEPLPLTDEQMRPVFTLVVKATFALRPGKEPVLASEQVPLYLAGQRWKGSDTASYQYEPEVAFIKPATDVVLVGHAHAPRVGTRELLVSLRVGPVKKGVQVFGDRTWVRGLGGVRMTQPVAFETLPLQYERAFGGWDRSHPEPARHQFEPRNPVGTGFRARHGRFEEGLRLPNLEDPLDCLREWGQTPAPTGFGFLSPEWQPRASLAGTYDARWDQTRKPYLPKDFDRRFFNAASPGLVASGYLRGDEPVTLVHASAAGRLEFQLPGLSPPRVRAARFRQEDSEVTLNLDTVIIDADAMHLLLIWRGLLPLRRDPTEVSALLVTQEGSERLARME</sequence>
<keyword evidence="3" id="KW-1185">Reference proteome</keyword>
<proteinExistence type="predicted"/>